<dbReference type="InterPro" id="IPR017871">
    <property type="entry name" value="ABC_transporter-like_CS"/>
</dbReference>
<organism evidence="5 6">
    <name type="scientific">Orbus hercynius</name>
    <dbReference type="NCBI Taxonomy" id="593135"/>
    <lineage>
        <taxon>Bacteria</taxon>
        <taxon>Pseudomonadati</taxon>
        <taxon>Pseudomonadota</taxon>
        <taxon>Gammaproteobacteria</taxon>
        <taxon>Orbales</taxon>
        <taxon>Orbaceae</taxon>
        <taxon>Orbus</taxon>
    </lineage>
</organism>
<evidence type="ECO:0000259" key="4">
    <source>
        <dbReference type="PROSITE" id="PS50893"/>
    </source>
</evidence>
<dbReference type="InterPro" id="IPR050319">
    <property type="entry name" value="ABC_transp_ATP-bind"/>
</dbReference>
<dbReference type="InterPro" id="IPR003593">
    <property type="entry name" value="AAA+_ATPase"/>
</dbReference>
<proteinExistence type="predicted"/>
<dbReference type="CDD" id="cd03257">
    <property type="entry name" value="ABC_NikE_OppD_transporters"/>
    <property type="match status" value="1"/>
</dbReference>
<dbReference type="InterPro" id="IPR003439">
    <property type="entry name" value="ABC_transporter-like_ATP-bd"/>
</dbReference>
<sequence>MLLSVEHVSKSFSHKHAFSASHRHLIIDDVSFQLAQGESIGLLGESGSGKSTLANLICGLEYPDSGQILINGQSTTDKKSGKKPLSIVFQDYTTSINPTMNVKQVIAESLLLGGYIPRAQLQDQVSALLDRVGLSPKLMNRYIHELSGGQAQRVCISRALATCPSLIVLDEPVSSLDVPTQVKILDLLEKLKDDLQLSYFFITHDLQLVCYFCESVLFFQQKTIVERCQTADIAKVKHPYAQSLLNAVI</sequence>
<dbReference type="Pfam" id="PF00005">
    <property type="entry name" value="ABC_tran"/>
    <property type="match status" value="1"/>
</dbReference>
<dbReference type="AlphaFoldDB" id="A0A495RJF8"/>
<reference evidence="5 6" key="1">
    <citation type="submission" date="2018-10" db="EMBL/GenBank/DDBJ databases">
        <title>Genomic Encyclopedia of Type Strains, Phase IV (KMG-IV): sequencing the most valuable type-strain genomes for metagenomic binning, comparative biology and taxonomic classification.</title>
        <authorList>
            <person name="Goeker M."/>
        </authorList>
    </citation>
    <scope>NUCLEOTIDE SEQUENCE [LARGE SCALE GENOMIC DNA]</scope>
    <source>
        <strain evidence="5 6">DSM 22228</strain>
    </source>
</reference>
<dbReference type="EMBL" id="RBWY01000001">
    <property type="protein sequence ID" value="RKS87434.1"/>
    <property type="molecule type" value="Genomic_DNA"/>
</dbReference>
<evidence type="ECO:0000256" key="2">
    <source>
        <dbReference type="ARBA" id="ARBA00022741"/>
    </source>
</evidence>
<dbReference type="PANTHER" id="PTHR43776">
    <property type="entry name" value="TRANSPORT ATP-BINDING PROTEIN"/>
    <property type="match status" value="1"/>
</dbReference>
<dbReference type="OrthoDB" id="9784450at2"/>
<dbReference type="PROSITE" id="PS50893">
    <property type="entry name" value="ABC_TRANSPORTER_2"/>
    <property type="match status" value="1"/>
</dbReference>
<keyword evidence="2" id="KW-0547">Nucleotide-binding</keyword>
<keyword evidence="3 5" id="KW-0067">ATP-binding</keyword>
<dbReference type="GO" id="GO:0055085">
    <property type="term" value="P:transmembrane transport"/>
    <property type="evidence" value="ECO:0007669"/>
    <property type="project" value="UniProtKB-ARBA"/>
</dbReference>
<evidence type="ECO:0000256" key="3">
    <source>
        <dbReference type="ARBA" id="ARBA00022840"/>
    </source>
</evidence>
<dbReference type="PROSITE" id="PS00211">
    <property type="entry name" value="ABC_TRANSPORTER_1"/>
    <property type="match status" value="1"/>
</dbReference>
<dbReference type="GO" id="GO:0005524">
    <property type="term" value="F:ATP binding"/>
    <property type="evidence" value="ECO:0007669"/>
    <property type="project" value="UniProtKB-KW"/>
</dbReference>
<comment type="caution">
    <text evidence="5">The sequence shown here is derived from an EMBL/GenBank/DDBJ whole genome shotgun (WGS) entry which is preliminary data.</text>
</comment>
<evidence type="ECO:0000313" key="5">
    <source>
        <dbReference type="EMBL" id="RKS87434.1"/>
    </source>
</evidence>
<dbReference type="Gene3D" id="3.40.50.300">
    <property type="entry name" value="P-loop containing nucleotide triphosphate hydrolases"/>
    <property type="match status" value="1"/>
</dbReference>
<dbReference type="RefSeq" id="WP_121144330.1">
    <property type="nucleotide sequence ID" value="NZ_RBWY01000001.1"/>
</dbReference>
<feature type="domain" description="ABC transporter" evidence="4">
    <location>
        <begin position="3"/>
        <end position="246"/>
    </location>
</feature>
<keyword evidence="1" id="KW-0813">Transport</keyword>
<dbReference type="Proteomes" id="UP000278542">
    <property type="component" value="Unassembled WGS sequence"/>
</dbReference>
<dbReference type="GO" id="GO:0016887">
    <property type="term" value="F:ATP hydrolysis activity"/>
    <property type="evidence" value="ECO:0007669"/>
    <property type="project" value="InterPro"/>
</dbReference>
<evidence type="ECO:0000313" key="6">
    <source>
        <dbReference type="Proteomes" id="UP000278542"/>
    </source>
</evidence>
<evidence type="ECO:0000256" key="1">
    <source>
        <dbReference type="ARBA" id="ARBA00022448"/>
    </source>
</evidence>
<dbReference type="InterPro" id="IPR027417">
    <property type="entry name" value="P-loop_NTPase"/>
</dbReference>
<accession>A0A495RJF8</accession>
<keyword evidence="6" id="KW-1185">Reference proteome</keyword>
<dbReference type="SMART" id="SM00382">
    <property type="entry name" value="AAA"/>
    <property type="match status" value="1"/>
</dbReference>
<dbReference type="SUPFAM" id="SSF52540">
    <property type="entry name" value="P-loop containing nucleoside triphosphate hydrolases"/>
    <property type="match status" value="1"/>
</dbReference>
<protein>
    <submittedName>
        <fullName evidence="5">Nickel transport system ATP-binding protein</fullName>
    </submittedName>
</protein>
<name>A0A495RJF8_9GAMM</name>
<gene>
    <name evidence="5" type="ORF">DES39_0662</name>
</gene>